<dbReference type="SMART" id="SM00449">
    <property type="entry name" value="SPRY"/>
    <property type="match status" value="2"/>
</dbReference>
<evidence type="ECO:0000256" key="3">
    <source>
        <dbReference type="ARBA" id="ARBA00022771"/>
    </source>
</evidence>
<protein>
    <submittedName>
        <fullName evidence="12">Uncharacterized protein</fullName>
    </submittedName>
</protein>
<evidence type="ECO:0000256" key="5">
    <source>
        <dbReference type="ARBA" id="ARBA00022859"/>
    </source>
</evidence>
<dbReference type="CDD" id="cd19769">
    <property type="entry name" value="Bbox2_TRIM16-like"/>
    <property type="match status" value="1"/>
</dbReference>
<dbReference type="InterPro" id="IPR003613">
    <property type="entry name" value="Ubox_domain"/>
</dbReference>
<reference evidence="13" key="1">
    <citation type="submission" date="2024-04" db="EMBL/GenBank/DDBJ databases">
        <title>Salinicola lusitanus LLJ914,a marine bacterium isolated from the Okinawa Trough.</title>
        <authorList>
            <person name="Li J."/>
        </authorList>
    </citation>
    <scope>NUCLEOTIDE SEQUENCE [LARGE SCALE GENOMIC DNA]</scope>
</reference>
<dbReference type="InterPro" id="IPR013083">
    <property type="entry name" value="Znf_RING/FYVE/PHD"/>
</dbReference>
<keyword evidence="3 6" id="KW-0863">Zinc-finger</keyword>
<feature type="domain" description="B box-type" evidence="9">
    <location>
        <begin position="631"/>
        <end position="671"/>
    </location>
</feature>
<name>A0AAW0PXT8_9GOBI</name>
<dbReference type="InterPro" id="IPR000315">
    <property type="entry name" value="Znf_B-box"/>
</dbReference>
<evidence type="ECO:0000256" key="4">
    <source>
        <dbReference type="ARBA" id="ARBA00022833"/>
    </source>
</evidence>
<feature type="domain" description="RING-type" evidence="8">
    <location>
        <begin position="15"/>
        <end position="55"/>
    </location>
</feature>
<evidence type="ECO:0000256" key="1">
    <source>
        <dbReference type="ARBA" id="ARBA00022588"/>
    </source>
</evidence>
<dbReference type="InterPro" id="IPR006574">
    <property type="entry name" value="PRY"/>
</dbReference>
<feature type="domain" description="B30.2/SPRY" evidence="10">
    <location>
        <begin position="834"/>
        <end position="1031"/>
    </location>
</feature>
<feature type="domain" description="U-box" evidence="11">
    <location>
        <begin position="8"/>
        <end position="84"/>
    </location>
</feature>
<keyword evidence="7" id="KW-0175">Coiled coil</keyword>
<dbReference type="InterPro" id="IPR027370">
    <property type="entry name" value="Znf-RING_euk"/>
</dbReference>
<dbReference type="Gene3D" id="3.30.160.60">
    <property type="entry name" value="Classic Zinc Finger"/>
    <property type="match status" value="2"/>
</dbReference>
<dbReference type="Pfam" id="PF00643">
    <property type="entry name" value="zf-B_box"/>
    <property type="match status" value="2"/>
</dbReference>
<dbReference type="InterPro" id="IPR058030">
    <property type="entry name" value="TRIM8/14/16/25/29/45/65_CC"/>
</dbReference>
<keyword evidence="1" id="KW-0399">Innate immunity</keyword>
<dbReference type="SUPFAM" id="SSF57845">
    <property type="entry name" value="B-box zinc-binding domain"/>
    <property type="match status" value="2"/>
</dbReference>
<dbReference type="PANTHER" id="PTHR25465:SF32">
    <property type="entry name" value="BLOODTHIRSTY-RELATED GENE FAMILY, MEMBER 16 ISOFORM X1-RELATED"/>
    <property type="match status" value="1"/>
</dbReference>
<dbReference type="GO" id="GO:0045087">
    <property type="term" value="P:innate immune response"/>
    <property type="evidence" value="ECO:0007669"/>
    <property type="project" value="UniProtKB-KW"/>
</dbReference>
<dbReference type="PANTHER" id="PTHR25465">
    <property type="entry name" value="B-BOX DOMAIN CONTAINING"/>
    <property type="match status" value="1"/>
</dbReference>
<dbReference type="InterPro" id="IPR003877">
    <property type="entry name" value="SPRY_dom"/>
</dbReference>
<dbReference type="GO" id="GO:0016567">
    <property type="term" value="P:protein ubiquitination"/>
    <property type="evidence" value="ECO:0007669"/>
    <property type="project" value="InterPro"/>
</dbReference>
<dbReference type="SMART" id="SM00184">
    <property type="entry name" value="RING"/>
    <property type="match status" value="2"/>
</dbReference>
<dbReference type="Gene3D" id="4.10.830.40">
    <property type="match status" value="2"/>
</dbReference>
<dbReference type="Gene3D" id="2.60.120.920">
    <property type="match status" value="2"/>
</dbReference>
<dbReference type="GO" id="GO:0005737">
    <property type="term" value="C:cytoplasm"/>
    <property type="evidence" value="ECO:0007669"/>
    <property type="project" value="UniProtKB-ARBA"/>
</dbReference>
<feature type="domain" description="RING-type" evidence="8">
    <location>
        <begin position="501"/>
        <end position="541"/>
    </location>
</feature>
<evidence type="ECO:0000259" key="11">
    <source>
        <dbReference type="PROSITE" id="PS51698"/>
    </source>
</evidence>
<proteinExistence type="predicted"/>
<keyword evidence="4" id="KW-0862">Zinc</keyword>
<dbReference type="CDD" id="cd13733">
    <property type="entry name" value="SPRY_PRY_C-I_1"/>
    <property type="match status" value="2"/>
</dbReference>
<dbReference type="PROSITE" id="PS51698">
    <property type="entry name" value="U_BOX"/>
    <property type="match status" value="1"/>
</dbReference>
<dbReference type="GO" id="GO:0004842">
    <property type="term" value="F:ubiquitin-protein transferase activity"/>
    <property type="evidence" value="ECO:0007669"/>
    <property type="project" value="InterPro"/>
</dbReference>
<feature type="domain" description="B30.2/SPRY" evidence="10">
    <location>
        <begin position="347"/>
        <end position="559"/>
    </location>
</feature>
<evidence type="ECO:0000313" key="13">
    <source>
        <dbReference type="Proteomes" id="UP001460270"/>
    </source>
</evidence>
<dbReference type="SUPFAM" id="SSF49899">
    <property type="entry name" value="Concanavalin A-like lectins/glucanases"/>
    <property type="match status" value="2"/>
</dbReference>
<evidence type="ECO:0000313" key="12">
    <source>
        <dbReference type="EMBL" id="KAK7939960.1"/>
    </source>
</evidence>
<keyword evidence="2" id="KW-0479">Metal-binding</keyword>
<dbReference type="SMART" id="SM00336">
    <property type="entry name" value="BBOX"/>
    <property type="match status" value="2"/>
</dbReference>
<dbReference type="EMBL" id="JBBPFD010000002">
    <property type="protein sequence ID" value="KAK7939960.1"/>
    <property type="molecule type" value="Genomic_DNA"/>
</dbReference>
<evidence type="ECO:0000256" key="2">
    <source>
        <dbReference type="ARBA" id="ARBA00022723"/>
    </source>
</evidence>
<dbReference type="SMART" id="SM00504">
    <property type="entry name" value="Ubox"/>
    <property type="match status" value="2"/>
</dbReference>
<dbReference type="InterPro" id="IPR003879">
    <property type="entry name" value="Butyrophylin_SPRY"/>
</dbReference>
<dbReference type="Pfam" id="PF25600">
    <property type="entry name" value="TRIM_CC"/>
    <property type="match status" value="2"/>
</dbReference>
<keyword evidence="13" id="KW-1185">Reference proteome</keyword>
<sequence length="1036" mass="118631">MSSTRERSSEETFMCSICLEVFSEPVTIPCGHNFCKRCINKVWNTAGPCTCPLCNEVFSSRPELKVNTLLREVVSERKQDKNESRSIEEKFDSAEVSCDLCSEPKLKALKSCLVCLSSFCETHLQPHLTVSVLKKHQLMEPVENLEDRMCPDHQHPLQLFCDTDEKLVCMMCIPEHQNHKFVCLQEAYESRKSSLLHTQTHTQLMVEQRRLKLQEIQRCVELSDTEVDRERAEGLQVFTALIQSVQRRQELFLEELQEKQKLTHKRAQDLVQQLEQEICELKKSSTEAEQISRSQDPLYFLQHCPALTPPAGLKELSRVCFESEKCEGNVAQSLTELEKSLSEEIKQMLKPHYGAELRKIQKFAVDVTLDPDTAHPNLVLSKDLKQVHHTDVKKSLPDSPLRFTRYSIVLGKQSFSSGRFYFEVQVKEKTNWELGVAQESVDRKGECTAIPQNGYWCICLNNTDEYKACTDPFVPLSPAQAPQKVEMSSTSERSSEETFMCSICLEVFSEPVSTPCGHNFCKHCISEAWNTAGPCTCPLCKEVFSSRPELKVNTLLREVVSERKQDKNESRSMEEKFDFAEVQCDLCSEPKLKALKSCLVCLSSFCETHLQPHLTVSVLKKHQLLEPVQNLEDRMCPEHQRPLELFCDTDETLVCIMCIPLEHQNHKFVSLQEACERRKSSLLHTQTHTQLMVEQRRLKLQEIQRCVELSDTEVDRERAEGLQVFTALIESVQRRQELFLEELQEKQKLTHKRAQDLVQQLEQEICELEKSITEAEQISRSQDPLYFLQHCPALTPPAGLKELSSVCFESEKCEGSVAQSLMELQKSLSEEIKQMLKPHYEAELRKVQKFAVDVTLDPDTAHPNLVLSHDLKQVHHTDVKKSLPDSPLRFTYYTIVLGKQSFSSGRSYFEVQVKGKTAWELGVAQESVDRKGKIPPFPQNGYWCLWLSNTDGYKACTDPRVRLSPQRAPQKVGVFVDYDQGLVSFYDADSADLLFSFTGFCFRGKLFPYFCTYNNDKGLNSAPMVITAVETDSEAK</sequence>
<accession>A0AAW0PXT8</accession>
<evidence type="ECO:0000256" key="6">
    <source>
        <dbReference type="PROSITE-ProRule" id="PRU00024"/>
    </source>
</evidence>
<dbReference type="InterPro" id="IPR017907">
    <property type="entry name" value="Znf_RING_CS"/>
</dbReference>
<dbReference type="InterPro" id="IPR013320">
    <property type="entry name" value="ConA-like_dom_sf"/>
</dbReference>
<dbReference type="PRINTS" id="PR01407">
    <property type="entry name" value="BUTYPHLNCDUF"/>
</dbReference>
<dbReference type="SMART" id="SM00589">
    <property type="entry name" value="PRY"/>
    <property type="match status" value="2"/>
</dbReference>
<organism evidence="12 13">
    <name type="scientific">Mugilogobius chulae</name>
    <name type="common">yellowstripe goby</name>
    <dbReference type="NCBI Taxonomy" id="88201"/>
    <lineage>
        <taxon>Eukaryota</taxon>
        <taxon>Metazoa</taxon>
        <taxon>Chordata</taxon>
        <taxon>Craniata</taxon>
        <taxon>Vertebrata</taxon>
        <taxon>Euteleostomi</taxon>
        <taxon>Actinopterygii</taxon>
        <taxon>Neopterygii</taxon>
        <taxon>Teleostei</taxon>
        <taxon>Neoteleostei</taxon>
        <taxon>Acanthomorphata</taxon>
        <taxon>Gobiaria</taxon>
        <taxon>Gobiiformes</taxon>
        <taxon>Gobioidei</taxon>
        <taxon>Gobiidae</taxon>
        <taxon>Gobionellinae</taxon>
        <taxon>Mugilogobius</taxon>
    </lineage>
</organism>
<dbReference type="GO" id="GO:0008270">
    <property type="term" value="F:zinc ion binding"/>
    <property type="evidence" value="ECO:0007669"/>
    <property type="project" value="UniProtKB-KW"/>
</dbReference>
<feature type="coiled-coil region" evidence="7">
    <location>
        <begin position="740"/>
        <end position="778"/>
    </location>
</feature>
<dbReference type="PROSITE" id="PS00518">
    <property type="entry name" value="ZF_RING_1"/>
    <property type="match status" value="2"/>
</dbReference>
<dbReference type="Pfam" id="PF00622">
    <property type="entry name" value="SPRY"/>
    <property type="match status" value="2"/>
</dbReference>
<evidence type="ECO:0000259" key="9">
    <source>
        <dbReference type="PROSITE" id="PS50119"/>
    </source>
</evidence>
<comment type="caution">
    <text evidence="12">The sequence shown here is derived from an EMBL/GenBank/DDBJ whole genome shotgun (WGS) entry which is preliminary data.</text>
</comment>
<dbReference type="Proteomes" id="UP001460270">
    <property type="component" value="Unassembled WGS sequence"/>
</dbReference>
<dbReference type="FunFam" id="2.60.120.920:FF:000004">
    <property type="entry name" value="Butyrophilin subfamily 1 member A1"/>
    <property type="match status" value="2"/>
</dbReference>
<dbReference type="Pfam" id="PF13445">
    <property type="entry name" value="zf-RING_UBOX"/>
    <property type="match status" value="2"/>
</dbReference>
<dbReference type="Gene3D" id="3.30.40.10">
    <property type="entry name" value="Zinc/RING finger domain, C3HC4 (zinc finger)"/>
    <property type="match status" value="2"/>
</dbReference>
<dbReference type="InterPro" id="IPR043136">
    <property type="entry name" value="B30.2/SPRY_sf"/>
</dbReference>
<evidence type="ECO:0000256" key="7">
    <source>
        <dbReference type="SAM" id="Coils"/>
    </source>
</evidence>
<dbReference type="InterPro" id="IPR001870">
    <property type="entry name" value="B30.2/SPRY"/>
</dbReference>
<evidence type="ECO:0000259" key="10">
    <source>
        <dbReference type="PROSITE" id="PS50188"/>
    </source>
</evidence>
<keyword evidence="5" id="KW-0391">Immunity</keyword>
<feature type="coiled-coil region" evidence="7">
    <location>
        <begin position="253"/>
        <end position="287"/>
    </location>
</feature>
<dbReference type="PROSITE" id="PS50119">
    <property type="entry name" value="ZF_BBOX"/>
    <property type="match status" value="2"/>
</dbReference>
<evidence type="ECO:0000259" key="8">
    <source>
        <dbReference type="PROSITE" id="PS50089"/>
    </source>
</evidence>
<gene>
    <name evidence="12" type="ORF">WMY93_003286</name>
</gene>
<dbReference type="InterPro" id="IPR051051">
    <property type="entry name" value="E3_ubiq-ligase_TRIM/RNF"/>
</dbReference>
<dbReference type="SUPFAM" id="SSF57850">
    <property type="entry name" value="RING/U-box"/>
    <property type="match status" value="2"/>
</dbReference>
<feature type="domain" description="B box-type" evidence="9">
    <location>
        <begin position="145"/>
        <end position="184"/>
    </location>
</feature>
<dbReference type="Pfam" id="PF13765">
    <property type="entry name" value="PRY"/>
    <property type="match status" value="2"/>
</dbReference>
<dbReference type="InterPro" id="IPR001841">
    <property type="entry name" value="Znf_RING"/>
</dbReference>
<dbReference type="PROSITE" id="PS50089">
    <property type="entry name" value="ZF_RING_2"/>
    <property type="match status" value="2"/>
</dbReference>
<dbReference type="AlphaFoldDB" id="A0AAW0PXT8"/>
<dbReference type="PROSITE" id="PS50188">
    <property type="entry name" value="B302_SPRY"/>
    <property type="match status" value="2"/>
</dbReference>